<evidence type="ECO:0000256" key="4">
    <source>
        <dbReference type="ARBA" id="ARBA00023136"/>
    </source>
</evidence>
<keyword evidence="3 5" id="KW-1133">Transmembrane helix</keyword>
<keyword evidence="2 5" id="KW-0812">Transmembrane</keyword>
<evidence type="ECO:0000256" key="1">
    <source>
        <dbReference type="ARBA" id="ARBA00004370"/>
    </source>
</evidence>
<proteinExistence type="predicted"/>
<dbReference type="SUPFAM" id="SSF81321">
    <property type="entry name" value="Family A G protein-coupled receptor-like"/>
    <property type="match status" value="1"/>
</dbReference>
<feature type="transmembrane region" description="Helical" evidence="5">
    <location>
        <begin position="295"/>
        <end position="316"/>
    </location>
</feature>
<feature type="transmembrane region" description="Helical" evidence="5">
    <location>
        <begin position="122"/>
        <end position="140"/>
    </location>
</feature>
<dbReference type="InterPro" id="IPR000276">
    <property type="entry name" value="GPCR_Rhodpsn"/>
</dbReference>
<dbReference type="PROSITE" id="PS50262">
    <property type="entry name" value="G_PROTEIN_RECEP_F1_2"/>
    <property type="match status" value="1"/>
</dbReference>
<keyword evidence="4 5" id="KW-0472">Membrane</keyword>
<evidence type="ECO:0000256" key="2">
    <source>
        <dbReference type="ARBA" id="ARBA00022692"/>
    </source>
</evidence>
<evidence type="ECO:0000256" key="3">
    <source>
        <dbReference type="ARBA" id="ARBA00022989"/>
    </source>
</evidence>
<comment type="subcellular location">
    <subcellularLocation>
        <location evidence="1">Membrane</location>
    </subcellularLocation>
</comment>
<name>A0AAV4BMF9_9GAST</name>
<evidence type="ECO:0000256" key="5">
    <source>
        <dbReference type="SAM" id="Phobius"/>
    </source>
</evidence>
<evidence type="ECO:0000313" key="8">
    <source>
        <dbReference type="Proteomes" id="UP000735302"/>
    </source>
</evidence>
<dbReference type="Proteomes" id="UP000735302">
    <property type="component" value="Unassembled WGS sequence"/>
</dbReference>
<dbReference type="PRINTS" id="PR00237">
    <property type="entry name" value="GPCRRHODOPSN"/>
</dbReference>
<feature type="transmembrane region" description="Helical" evidence="5">
    <location>
        <begin position="44"/>
        <end position="65"/>
    </location>
</feature>
<dbReference type="InterPro" id="IPR052954">
    <property type="entry name" value="GPCR-Ligand_Int"/>
</dbReference>
<dbReference type="GO" id="GO:0004930">
    <property type="term" value="F:G protein-coupled receptor activity"/>
    <property type="evidence" value="ECO:0007669"/>
    <property type="project" value="InterPro"/>
</dbReference>
<dbReference type="GO" id="GO:0016020">
    <property type="term" value="C:membrane"/>
    <property type="evidence" value="ECO:0007669"/>
    <property type="project" value="UniProtKB-SubCell"/>
</dbReference>
<dbReference type="EMBL" id="BLXT01005270">
    <property type="protein sequence ID" value="GFO21651.1"/>
    <property type="molecule type" value="Genomic_DNA"/>
</dbReference>
<comment type="caution">
    <text evidence="7">The sequence shown here is derived from an EMBL/GenBank/DDBJ whole genome shotgun (WGS) entry which is preliminary data.</text>
</comment>
<feature type="transmembrane region" description="Helical" evidence="5">
    <location>
        <begin position="161"/>
        <end position="185"/>
    </location>
</feature>
<dbReference type="InterPro" id="IPR017452">
    <property type="entry name" value="GPCR_Rhodpsn_7TM"/>
</dbReference>
<keyword evidence="7" id="KW-0675">Receptor</keyword>
<dbReference type="Pfam" id="PF00001">
    <property type="entry name" value="7tm_1"/>
    <property type="match status" value="1"/>
</dbReference>
<feature type="domain" description="G-protein coupled receptors family 1 profile" evidence="6">
    <location>
        <begin position="56"/>
        <end position="315"/>
    </location>
</feature>
<evidence type="ECO:0000259" key="6">
    <source>
        <dbReference type="PROSITE" id="PS50262"/>
    </source>
</evidence>
<feature type="transmembrane region" description="Helical" evidence="5">
    <location>
        <begin position="197"/>
        <end position="221"/>
    </location>
</feature>
<dbReference type="AlphaFoldDB" id="A0AAV4BMF9"/>
<dbReference type="Gene3D" id="1.20.1070.10">
    <property type="entry name" value="Rhodopsin 7-helix transmembrane proteins"/>
    <property type="match status" value="1"/>
</dbReference>
<dbReference type="PANTHER" id="PTHR46641">
    <property type="entry name" value="FMRFAMIDE RECEPTOR-RELATED"/>
    <property type="match status" value="1"/>
</dbReference>
<organism evidence="7 8">
    <name type="scientific">Plakobranchus ocellatus</name>
    <dbReference type="NCBI Taxonomy" id="259542"/>
    <lineage>
        <taxon>Eukaryota</taxon>
        <taxon>Metazoa</taxon>
        <taxon>Spiralia</taxon>
        <taxon>Lophotrochozoa</taxon>
        <taxon>Mollusca</taxon>
        <taxon>Gastropoda</taxon>
        <taxon>Heterobranchia</taxon>
        <taxon>Euthyneura</taxon>
        <taxon>Panpulmonata</taxon>
        <taxon>Sacoglossa</taxon>
        <taxon>Placobranchoidea</taxon>
        <taxon>Plakobranchidae</taxon>
        <taxon>Plakobranchus</taxon>
    </lineage>
</organism>
<accession>A0AAV4BMF9</accession>
<feature type="transmembrane region" description="Helical" evidence="5">
    <location>
        <begin position="77"/>
        <end position="102"/>
    </location>
</feature>
<feature type="transmembrane region" description="Helical" evidence="5">
    <location>
        <begin position="252"/>
        <end position="273"/>
    </location>
</feature>
<gene>
    <name evidence="7" type="ORF">PoB_004815600</name>
</gene>
<evidence type="ECO:0000313" key="7">
    <source>
        <dbReference type="EMBL" id="GFO21651.1"/>
    </source>
</evidence>
<protein>
    <submittedName>
        <fullName evidence="7">Thyrotropin-releasing hormone receptor</fullName>
    </submittedName>
</protein>
<keyword evidence="8" id="KW-1185">Reference proteome</keyword>
<sequence length="349" mass="40342">MPANYTDTSGDIFCSYYDSNTTCQEPTEGDILQVERICSANITAAYVLFSIALVFGLPGSILALITVLRLSLKPSTLYIGLLAVSDFLSLVGASLTYYTLYTYYTLIKNSDPLVEWEEFSKWFGRIFQAFSHWLLVLICLERFVTVTYPLHKVKVYTLHNTVYTCIAASALCCIPFLMFCLRYLKVVTYSKFRFISIVIYLTIYIIVPTLLIILFTALTALQLRRSQQRRRTVLTPVDMERSTKMEADLTRMMFLTAIFFVIFTLPMAIFHIINQANFYLIRRKLCPVEYAISKLIFYSTANLSFFNHAANFYLYLISARGFRKRFLLVFSKKKKFQEVVPASNYTEDE</sequence>
<reference evidence="7 8" key="1">
    <citation type="journal article" date="2021" name="Elife">
        <title>Chloroplast acquisition without the gene transfer in kleptoplastic sea slugs, Plakobranchus ocellatus.</title>
        <authorList>
            <person name="Maeda T."/>
            <person name="Takahashi S."/>
            <person name="Yoshida T."/>
            <person name="Shimamura S."/>
            <person name="Takaki Y."/>
            <person name="Nagai Y."/>
            <person name="Toyoda A."/>
            <person name="Suzuki Y."/>
            <person name="Arimoto A."/>
            <person name="Ishii H."/>
            <person name="Satoh N."/>
            <person name="Nishiyama T."/>
            <person name="Hasebe M."/>
            <person name="Maruyama T."/>
            <person name="Minagawa J."/>
            <person name="Obokata J."/>
            <person name="Shigenobu S."/>
        </authorList>
    </citation>
    <scope>NUCLEOTIDE SEQUENCE [LARGE SCALE GENOMIC DNA]</scope>
</reference>